<evidence type="ECO:0000256" key="2">
    <source>
        <dbReference type="ARBA" id="ARBA00022617"/>
    </source>
</evidence>
<dbReference type="Proteomes" id="UP000051717">
    <property type="component" value="Unassembled WGS sequence"/>
</dbReference>
<keyword evidence="3 6" id="KW-0479">Metal-binding</keyword>
<reference evidence="9 10" key="1">
    <citation type="journal article" date="2015" name="Microbiome">
        <title>Genomic resolution of linkages in carbon, nitrogen, and sulfur cycling among widespread estuary sediment bacteria.</title>
        <authorList>
            <person name="Baker B.J."/>
            <person name="Lazar C.S."/>
            <person name="Teske A.P."/>
            <person name="Dick G.J."/>
        </authorList>
    </citation>
    <scope>NUCLEOTIDE SEQUENCE [LARGE SCALE GENOMIC DNA]</scope>
    <source>
        <strain evidence="9">SM23_40</strain>
    </source>
</reference>
<dbReference type="InterPro" id="IPR051811">
    <property type="entry name" value="Cytochrome_c550/c551-like"/>
</dbReference>
<dbReference type="Pfam" id="PF13442">
    <property type="entry name" value="Cytochrome_CBB3"/>
    <property type="match status" value="1"/>
</dbReference>
<dbReference type="InterPro" id="IPR045382">
    <property type="entry name" value="DUF6529"/>
</dbReference>
<dbReference type="Pfam" id="PF20139">
    <property type="entry name" value="DUF6529"/>
    <property type="match status" value="1"/>
</dbReference>
<feature type="transmembrane region" description="Helical" evidence="7">
    <location>
        <begin position="6"/>
        <end position="26"/>
    </location>
</feature>
<dbReference type="GO" id="GO:0020037">
    <property type="term" value="F:heme binding"/>
    <property type="evidence" value="ECO:0007669"/>
    <property type="project" value="InterPro"/>
</dbReference>
<gene>
    <name evidence="9" type="ORF">AMJ82_08035</name>
</gene>
<keyword evidence="7" id="KW-0472">Membrane</keyword>
<evidence type="ECO:0000256" key="1">
    <source>
        <dbReference type="ARBA" id="ARBA00022448"/>
    </source>
</evidence>
<feature type="transmembrane region" description="Helical" evidence="7">
    <location>
        <begin position="46"/>
        <end position="66"/>
    </location>
</feature>
<dbReference type="InterPro" id="IPR036909">
    <property type="entry name" value="Cyt_c-like_dom_sf"/>
</dbReference>
<dbReference type="SUPFAM" id="SSF46626">
    <property type="entry name" value="Cytochrome c"/>
    <property type="match status" value="1"/>
</dbReference>
<keyword evidence="2 6" id="KW-0349">Heme</keyword>
<keyword evidence="4" id="KW-0249">Electron transport</keyword>
<feature type="transmembrane region" description="Helical" evidence="7">
    <location>
        <begin position="113"/>
        <end position="132"/>
    </location>
</feature>
<sequence>MALLSKSILATVFLAAGLVAVILMLALMGRAERKMSPVVLRRLHKIFGGIFLVLLLVISYFCLAYVKMAGEGLSVRAVFHGVLALTLFIVLVLKIAIVRFYREFMRFVPSLGLAVFVLAFVVYTTSAGYFFLVGAGGQPTPPQEGAASRLSPEVENGRMLFARKCSYCHYADSDQGKLGPGLREVLTRETLPQSGRPATPENIRQQLINPFGNMPSFRASLTEKEIDELIAYLSTL</sequence>
<feature type="domain" description="Cytochrome c" evidence="8">
    <location>
        <begin position="152"/>
        <end position="236"/>
    </location>
</feature>
<organism evidence="9 10">
    <name type="scientific">candidate division TA06 bacterium SM23_40</name>
    <dbReference type="NCBI Taxonomy" id="1703774"/>
    <lineage>
        <taxon>Bacteria</taxon>
        <taxon>Bacteria division TA06</taxon>
    </lineage>
</organism>
<feature type="transmembrane region" description="Helical" evidence="7">
    <location>
        <begin position="78"/>
        <end position="101"/>
    </location>
</feature>
<evidence type="ECO:0000259" key="8">
    <source>
        <dbReference type="PROSITE" id="PS51007"/>
    </source>
</evidence>
<comment type="caution">
    <text evidence="9">The sequence shown here is derived from an EMBL/GenBank/DDBJ whole genome shotgun (WGS) entry which is preliminary data.</text>
</comment>
<dbReference type="GO" id="GO:0046872">
    <property type="term" value="F:metal ion binding"/>
    <property type="evidence" value="ECO:0007669"/>
    <property type="project" value="UniProtKB-KW"/>
</dbReference>
<evidence type="ECO:0000256" key="7">
    <source>
        <dbReference type="SAM" id="Phobius"/>
    </source>
</evidence>
<dbReference type="PANTHER" id="PTHR37823">
    <property type="entry name" value="CYTOCHROME C-553-LIKE"/>
    <property type="match status" value="1"/>
</dbReference>
<name>A0A0S8G634_UNCT6</name>
<dbReference type="InterPro" id="IPR009056">
    <property type="entry name" value="Cyt_c-like_dom"/>
</dbReference>
<evidence type="ECO:0000313" key="10">
    <source>
        <dbReference type="Proteomes" id="UP000051717"/>
    </source>
</evidence>
<evidence type="ECO:0000256" key="6">
    <source>
        <dbReference type="PROSITE-ProRule" id="PRU00433"/>
    </source>
</evidence>
<evidence type="ECO:0000256" key="5">
    <source>
        <dbReference type="ARBA" id="ARBA00023004"/>
    </source>
</evidence>
<proteinExistence type="predicted"/>
<keyword evidence="7" id="KW-0812">Transmembrane</keyword>
<dbReference type="PANTHER" id="PTHR37823:SF1">
    <property type="entry name" value="CYTOCHROME C-553-LIKE"/>
    <property type="match status" value="1"/>
</dbReference>
<evidence type="ECO:0000256" key="3">
    <source>
        <dbReference type="ARBA" id="ARBA00022723"/>
    </source>
</evidence>
<evidence type="ECO:0000256" key="4">
    <source>
        <dbReference type="ARBA" id="ARBA00022982"/>
    </source>
</evidence>
<keyword evidence="7" id="KW-1133">Transmembrane helix</keyword>
<dbReference type="Gene3D" id="1.10.760.10">
    <property type="entry name" value="Cytochrome c-like domain"/>
    <property type="match status" value="1"/>
</dbReference>
<dbReference type="GO" id="GO:0009055">
    <property type="term" value="F:electron transfer activity"/>
    <property type="evidence" value="ECO:0007669"/>
    <property type="project" value="InterPro"/>
</dbReference>
<dbReference type="PROSITE" id="PS51007">
    <property type="entry name" value="CYTC"/>
    <property type="match status" value="1"/>
</dbReference>
<keyword evidence="5 6" id="KW-0408">Iron</keyword>
<keyword evidence="1" id="KW-0813">Transport</keyword>
<dbReference type="EMBL" id="LJUI01000071">
    <property type="protein sequence ID" value="KPK68519.1"/>
    <property type="molecule type" value="Genomic_DNA"/>
</dbReference>
<evidence type="ECO:0000313" key="9">
    <source>
        <dbReference type="EMBL" id="KPK68519.1"/>
    </source>
</evidence>
<dbReference type="AlphaFoldDB" id="A0A0S8G634"/>
<protein>
    <recommendedName>
        <fullName evidence="8">Cytochrome c domain-containing protein</fullName>
    </recommendedName>
</protein>
<accession>A0A0S8G634</accession>